<dbReference type="GO" id="GO:0046872">
    <property type="term" value="F:metal ion binding"/>
    <property type="evidence" value="ECO:0007669"/>
    <property type="project" value="UniProtKB-KW"/>
</dbReference>
<comment type="subcellular location">
    <subcellularLocation>
        <location evidence="2">Cell membrane</location>
        <topology evidence="2">Multi-pass membrane protein</topology>
    </subcellularLocation>
</comment>
<reference evidence="14 15" key="1">
    <citation type="submission" date="2020-05" db="EMBL/GenBank/DDBJ databases">
        <title>Bremerella alba sp. nov., a novel planctomycete isolated from the surface of the macroalga Fucus spiralis.</title>
        <authorList>
            <person name="Godinho O."/>
            <person name="Botelho R."/>
            <person name="Albuquerque L."/>
            <person name="Wiegand S."/>
            <person name="Da Costa M.S."/>
            <person name="Lobo-Da-Cunha A."/>
            <person name="Jogler C."/>
            <person name="Lage O.M."/>
        </authorList>
    </citation>
    <scope>NUCLEOTIDE SEQUENCE [LARGE SCALE GENOMIC DNA]</scope>
    <source>
        <strain evidence="14 15">FF15</strain>
    </source>
</reference>
<evidence type="ECO:0000313" key="15">
    <source>
        <dbReference type="Proteomes" id="UP000551616"/>
    </source>
</evidence>
<sequence>MARPRPYDQLGFAAKHVYPVLLLCLLPVISLTIFYAVQWRMNQSVGQLLTQRIAQDETIQPQHRAALLELVHAAPLSTILANTDPQWRPIQTRIHPETQQCFLSLRWGMYMSGACIALVFGAMGIIQLVALYAQRSPQAYLFGLNFGGLFIRLFFLAEFVLQVVLIIWLTFLFCMFFIEKAANIHGKAIVLIVLVMTLGTAAAAMFLAELFKNERQSKSIVGKETTPEESPGLWHLVTILSSRMQVPVPDHLVVGVTGSISATHAPLLLRSSCDNEPQNIKGRTIYVNLAVLRYLSSEQLTAAVAHELAHFRSDHTRHKLQIAEQTRQFQNFRDSLYQREYFRPIYCFSSMLWTGLQPAFAKHSQVLELGAAKASGEFTSPDIAAEAIVRADIYYDLHVQIENSYYTLDTPLERIEFRNTIDRLYPRSAQWYLLEYDETLEDHTHPYPSLSRRLAALDRTTEDSSLCRAMCHPLEDTAFRLVDNAADIERALWQTREIEFLEAHRQALVFRYLPETAQQWKLVEAYFPAGELILRDENTLSYDCEKMMFSQWEQPLYFHELYDMFLDRTPSNPTMTFYFRRNGKKKSTVLPISQILEHQDSLKHMISNYSDRLEAAVEYQKSKPLQGTSAMQMAEQSLFS</sequence>
<keyword evidence="8" id="KW-0862">Zinc</keyword>
<dbReference type="GO" id="GO:0006508">
    <property type="term" value="P:proteolysis"/>
    <property type="evidence" value="ECO:0007669"/>
    <property type="project" value="UniProtKB-KW"/>
</dbReference>
<feature type="transmembrane region" description="Helical" evidence="12">
    <location>
        <begin position="109"/>
        <end position="133"/>
    </location>
</feature>
<evidence type="ECO:0000256" key="8">
    <source>
        <dbReference type="ARBA" id="ARBA00022833"/>
    </source>
</evidence>
<evidence type="ECO:0000259" key="13">
    <source>
        <dbReference type="Pfam" id="PF01435"/>
    </source>
</evidence>
<feature type="transmembrane region" description="Helical" evidence="12">
    <location>
        <begin position="189"/>
        <end position="208"/>
    </location>
</feature>
<evidence type="ECO:0000256" key="7">
    <source>
        <dbReference type="ARBA" id="ARBA00022801"/>
    </source>
</evidence>
<protein>
    <recommendedName>
        <fullName evidence="13">Peptidase M48 domain-containing protein</fullName>
    </recommendedName>
</protein>
<name>A0A7V8V195_9BACT</name>
<evidence type="ECO:0000256" key="2">
    <source>
        <dbReference type="ARBA" id="ARBA00004651"/>
    </source>
</evidence>
<evidence type="ECO:0000256" key="5">
    <source>
        <dbReference type="ARBA" id="ARBA00022692"/>
    </source>
</evidence>
<dbReference type="Pfam" id="PF01435">
    <property type="entry name" value="Peptidase_M48"/>
    <property type="match status" value="1"/>
</dbReference>
<evidence type="ECO:0000256" key="4">
    <source>
        <dbReference type="ARBA" id="ARBA00022670"/>
    </source>
</evidence>
<dbReference type="Proteomes" id="UP000551616">
    <property type="component" value="Unassembled WGS sequence"/>
</dbReference>
<keyword evidence="10" id="KW-0482">Metalloprotease</keyword>
<dbReference type="AlphaFoldDB" id="A0A7V8V195"/>
<organism evidence="14 15">
    <name type="scientific">Bremerella alba</name>
    <dbReference type="NCBI Taxonomy" id="980252"/>
    <lineage>
        <taxon>Bacteria</taxon>
        <taxon>Pseudomonadati</taxon>
        <taxon>Planctomycetota</taxon>
        <taxon>Planctomycetia</taxon>
        <taxon>Pirellulales</taxon>
        <taxon>Pirellulaceae</taxon>
        <taxon>Bremerella</taxon>
    </lineage>
</organism>
<dbReference type="GO" id="GO:0005886">
    <property type="term" value="C:plasma membrane"/>
    <property type="evidence" value="ECO:0007669"/>
    <property type="project" value="UniProtKB-SubCell"/>
</dbReference>
<evidence type="ECO:0000256" key="1">
    <source>
        <dbReference type="ARBA" id="ARBA00001947"/>
    </source>
</evidence>
<keyword evidence="7" id="KW-0378">Hydrolase</keyword>
<dbReference type="PANTHER" id="PTHR43221">
    <property type="entry name" value="PROTEASE HTPX"/>
    <property type="match status" value="1"/>
</dbReference>
<proteinExistence type="predicted"/>
<dbReference type="InterPro" id="IPR001915">
    <property type="entry name" value="Peptidase_M48"/>
</dbReference>
<keyword evidence="3" id="KW-1003">Cell membrane</keyword>
<evidence type="ECO:0000256" key="6">
    <source>
        <dbReference type="ARBA" id="ARBA00022723"/>
    </source>
</evidence>
<feature type="transmembrane region" description="Helical" evidence="12">
    <location>
        <begin position="153"/>
        <end position="177"/>
    </location>
</feature>
<dbReference type="RefSeq" id="WP_207394517.1">
    <property type="nucleotide sequence ID" value="NZ_JABRWO010000001.1"/>
</dbReference>
<evidence type="ECO:0000313" key="14">
    <source>
        <dbReference type="EMBL" id="MBA2112991.1"/>
    </source>
</evidence>
<accession>A0A7V8V195</accession>
<keyword evidence="5 12" id="KW-0812">Transmembrane</keyword>
<feature type="domain" description="Peptidase M48" evidence="13">
    <location>
        <begin position="281"/>
        <end position="460"/>
    </location>
</feature>
<evidence type="ECO:0000256" key="11">
    <source>
        <dbReference type="ARBA" id="ARBA00023136"/>
    </source>
</evidence>
<feature type="transmembrane region" description="Helical" evidence="12">
    <location>
        <begin position="16"/>
        <end position="37"/>
    </location>
</feature>
<gene>
    <name evidence="14" type="ORF">HOV93_01370</name>
</gene>
<evidence type="ECO:0000256" key="10">
    <source>
        <dbReference type="ARBA" id="ARBA00023049"/>
    </source>
</evidence>
<dbReference type="EMBL" id="JABRWO010000001">
    <property type="protein sequence ID" value="MBA2112991.1"/>
    <property type="molecule type" value="Genomic_DNA"/>
</dbReference>
<keyword evidence="11 12" id="KW-0472">Membrane</keyword>
<keyword evidence="15" id="KW-1185">Reference proteome</keyword>
<comment type="caution">
    <text evidence="14">The sequence shown here is derived from an EMBL/GenBank/DDBJ whole genome shotgun (WGS) entry which is preliminary data.</text>
</comment>
<evidence type="ECO:0000256" key="3">
    <source>
        <dbReference type="ARBA" id="ARBA00022475"/>
    </source>
</evidence>
<dbReference type="GO" id="GO:0004222">
    <property type="term" value="F:metalloendopeptidase activity"/>
    <property type="evidence" value="ECO:0007669"/>
    <property type="project" value="InterPro"/>
</dbReference>
<evidence type="ECO:0000256" key="12">
    <source>
        <dbReference type="SAM" id="Phobius"/>
    </source>
</evidence>
<dbReference type="Gene3D" id="3.30.2010.10">
    <property type="entry name" value="Metalloproteases ('zincins'), catalytic domain"/>
    <property type="match status" value="1"/>
</dbReference>
<keyword evidence="6" id="KW-0479">Metal-binding</keyword>
<comment type="cofactor">
    <cofactor evidence="1">
        <name>Zn(2+)</name>
        <dbReference type="ChEBI" id="CHEBI:29105"/>
    </cofactor>
</comment>
<evidence type="ECO:0000256" key="9">
    <source>
        <dbReference type="ARBA" id="ARBA00022989"/>
    </source>
</evidence>
<dbReference type="InterPro" id="IPR050083">
    <property type="entry name" value="HtpX_protease"/>
</dbReference>
<keyword evidence="4" id="KW-0645">Protease</keyword>
<keyword evidence="9 12" id="KW-1133">Transmembrane helix</keyword>
<dbReference type="PANTHER" id="PTHR43221:SF1">
    <property type="entry name" value="PROTEASE HTPX"/>
    <property type="match status" value="1"/>
</dbReference>